<protein>
    <submittedName>
        <fullName evidence="1">Uncharacterized protein</fullName>
    </submittedName>
</protein>
<sequence length="41" mass="4901">MYLFVFNGLIRKLGHSNKWNRLVEQFYQPAMTVTLWNEPSA</sequence>
<proteinExistence type="predicted"/>
<dbReference type="EMBL" id="SGXG01000001">
    <property type="protein sequence ID" value="RZS97046.1"/>
    <property type="molecule type" value="Genomic_DNA"/>
</dbReference>
<evidence type="ECO:0000313" key="1">
    <source>
        <dbReference type="EMBL" id="RZS97046.1"/>
    </source>
</evidence>
<comment type="caution">
    <text evidence="1">The sequence shown here is derived from an EMBL/GenBank/DDBJ whole genome shotgun (WGS) entry which is preliminary data.</text>
</comment>
<evidence type="ECO:0000313" key="2">
    <source>
        <dbReference type="Proteomes" id="UP000292209"/>
    </source>
</evidence>
<dbReference type="Proteomes" id="UP000292209">
    <property type="component" value="Unassembled WGS sequence"/>
</dbReference>
<organism evidence="1 2">
    <name type="scientific">Cecembia calidifontis</name>
    <dbReference type="NCBI Taxonomy" id="1187080"/>
    <lineage>
        <taxon>Bacteria</taxon>
        <taxon>Pseudomonadati</taxon>
        <taxon>Bacteroidota</taxon>
        <taxon>Cytophagia</taxon>
        <taxon>Cytophagales</taxon>
        <taxon>Cyclobacteriaceae</taxon>
        <taxon>Cecembia</taxon>
    </lineage>
</organism>
<name>A0A4Q7P9X4_9BACT</name>
<accession>A0A4Q7P9X4</accession>
<reference evidence="1 2" key="1">
    <citation type="submission" date="2019-02" db="EMBL/GenBank/DDBJ databases">
        <title>Genomic Encyclopedia of Archaeal and Bacterial Type Strains, Phase II (KMG-II): from individual species to whole genera.</title>
        <authorList>
            <person name="Goeker M."/>
        </authorList>
    </citation>
    <scope>NUCLEOTIDE SEQUENCE [LARGE SCALE GENOMIC DNA]</scope>
    <source>
        <strain evidence="1 2">DSM 21411</strain>
    </source>
</reference>
<gene>
    <name evidence="1" type="ORF">BC751_2643</name>
</gene>
<keyword evidence="2" id="KW-1185">Reference proteome</keyword>
<dbReference type="AlphaFoldDB" id="A0A4Q7P9X4"/>